<organism evidence="1 2">
    <name type="scientific">Parthenolecanium corni</name>
    <dbReference type="NCBI Taxonomy" id="536013"/>
    <lineage>
        <taxon>Eukaryota</taxon>
        <taxon>Metazoa</taxon>
        <taxon>Ecdysozoa</taxon>
        <taxon>Arthropoda</taxon>
        <taxon>Hexapoda</taxon>
        <taxon>Insecta</taxon>
        <taxon>Pterygota</taxon>
        <taxon>Neoptera</taxon>
        <taxon>Paraneoptera</taxon>
        <taxon>Hemiptera</taxon>
        <taxon>Sternorrhyncha</taxon>
        <taxon>Coccoidea</taxon>
        <taxon>Coccidae</taxon>
        <taxon>Parthenolecanium</taxon>
    </lineage>
</organism>
<dbReference type="EMBL" id="JBBCAQ010000034">
    <property type="protein sequence ID" value="KAK7580528.1"/>
    <property type="molecule type" value="Genomic_DNA"/>
</dbReference>
<sequence>MFSTWVVSDSNYYVKFNVTPFNSYEGVLRIRISRETPVANPDEEIKFPEWWPNEVNGLNVLVDKLNGMETGMTTSSCKKEERLDEESHAM</sequence>
<evidence type="ECO:0000313" key="1">
    <source>
        <dbReference type="EMBL" id="KAK7580528.1"/>
    </source>
</evidence>
<evidence type="ECO:0000313" key="2">
    <source>
        <dbReference type="Proteomes" id="UP001367676"/>
    </source>
</evidence>
<dbReference type="AlphaFoldDB" id="A0AAN9Y2F7"/>
<accession>A0AAN9Y2F7</accession>
<name>A0AAN9Y2F7_9HEMI</name>
<proteinExistence type="predicted"/>
<reference evidence="1 2" key="1">
    <citation type="submission" date="2024-03" db="EMBL/GenBank/DDBJ databases">
        <title>Adaptation during the transition from Ophiocordyceps entomopathogen to insect associate is accompanied by gene loss and intensified selection.</title>
        <authorList>
            <person name="Ward C.M."/>
            <person name="Onetto C.A."/>
            <person name="Borneman A.R."/>
        </authorList>
    </citation>
    <scope>NUCLEOTIDE SEQUENCE [LARGE SCALE GENOMIC DNA]</scope>
    <source>
        <strain evidence="1">AWRI1</strain>
        <tissue evidence="1">Single Adult Female</tissue>
    </source>
</reference>
<gene>
    <name evidence="1" type="ORF">V9T40_001157</name>
</gene>
<keyword evidence="2" id="KW-1185">Reference proteome</keyword>
<comment type="caution">
    <text evidence="1">The sequence shown here is derived from an EMBL/GenBank/DDBJ whole genome shotgun (WGS) entry which is preliminary data.</text>
</comment>
<dbReference type="Proteomes" id="UP001367676">
    <property type="component" value="Unassembled WGS sequence"/>
</dbReference>
<protein>
    <submittedName>
        <fullName evidence="1">Uncharacterized protein</fullName>
    </submittedName>
</protein>